<dbReference type="EMBL" id="JACASE010000010">
    <property type="protein sequence ID" value="KAF6431875.1"/>
    <property type="molecule type" value="Genomic_DNA"/>
</dbReference>
<keyword evidence="2" id="KW-1185">Reference proteome</keyword>
<dbReference type="Proteomes" id="UP000593571">
    <property type="component" value="Unassembled WGS sequence"/>
</dbReference>
<reference evidence="1 2" key="1">
    <citation type="journal article" date="2020" name="Nature">
        <title>Six reference-quality genomes reveal evolution of bat adaptations.</title>
        <authorList>
            <person name="Jebb D."/>
            <person name="Huang Z."/>
            <person name="Pippel M."/>
            <person name="Hughes G.M."/>
            <person name="Lavrichenko K."/>
            <person name="Devanna P."/>
            <person name="Winkler S."/>
            <person name="Jermiin L.S."/>
            <person name="Skirmuntt E.C."/>
            <person name="Katzourakis A."/>
            <person name="Burkitt-Gray L."/>
            <person name="Ray D.A."/>
            <person name="Sullivan K.A.M."/>
            <person name="Roscito J.G."/>
            <person name="Kirilenko B.M."/>
            <person name="Davalos L.M."/>
            <person name="Corthals A.P."/>
            <person name="Power M.L."/>
            <person name="Jones G."/>
            <person name="Ransome R.D."/>
            <person name="Dechmann D.K.N."/>
            <person name="Locatelli A.G."/>
            <person name="Puechmaille S.J."/>
            <person name="Fedrigo O."/>
            <person name="Jarvis E.D."/>
            <person name="Hiller M."/>
            <person name="Vernes S.C."/>
            <person name="Myers E.W."/>
            <person name="Teeling E.C."/>
        </authorList>
    </citation>
    <scope>NUCLEOTIDE SEQUENCE [LARGE SCALE GENOMIC DNA]</scope>
    <source>
        <strain evidence="1">MRouAeg1</strain>
        <tissue evidence="1">Muscle</tissue>
    </source>
</reference>
<organism evidence="1 2">
    <name type="scientific">Rousettus aegyptiacus</name>
    <name type="common">Egyptian fruit bat</name>
    <name type="synonym">Pteropus aegyptiacus</name>
    <dbReference type="NCBI Taxonomy" id="9407"/>
    <lineage>
        <taxon>Eukaryota</taxon>
        <taxon>Metazoa</taxon>
        <taxon>Chordata</taxon>
        <taxon>Craniata</taxon>
        <taxon>Vertebrata</taxon>
        <taxon>Euteleostomi</taxon>
        <taxon>Mammalia</taxon>
        <taxon>Eutheria</taxon>
        <taxon>Laurasiatheria</taxon>
        <taxon>Chiroptera</taxon>
        <taxon>Yinpterochiroptera</taxon>
        <taxon>Pteropodoidea</taxon>
        <taxon>Pteropodidae</taxon>
        <taxon>Rousettinae</taxon>
        <taxon>Rousettus</taxon>
    </lineage>
</organism>
<dbReference type="GO" id="GO:0008168">
    <property type="term" value="F:methyltransferase activity"/>
    <property type="evidence" value="ECO:0007669"/>
    <property type="project" value="UniProtKB-KW"/>
</dbReference>
<comment type="caution">
    <text evidence="1">The sequence shown here is derived from an EMBL/GenBank/DDBJ whole genome shotgun (WGS) entry which is preliminary data.</text>
</comment>
<dbReference type="GO" id="GO:0032259">
    <property type="term" value="P:methylation"/>
    <property type="evidence" value="ECO:0007669"/>
    <property type="project" value="UniProtKB-KW"/>
</dbReference>
<keyword evidence="1" id="KW-0808">Transferase</keyword>
<keyword evidence="1" id="KW-0489">Methyltransferase</keyword>
<proteinExistence type="predicted"/>
<accession>A0A7J8E9B7</accession>
<gene>
    <name evidence="1" type="ORF">HJG63_013367</name>
</gene>
<protein>
    <submittedName>
        <fullName evidence="1">MLLT10 histone lysine methyltransferase DOT1L cofactor</fullName>
    </submittedName>
</protein>
<evidence type="ECO:0000313" key="1">
    <source>
        <dbReference type="EMBL" id="KAF6431875.1"/>
    </source>
</evidence>
<evidence type="ECO:0000313" key="2">
    <source>
        <dbReference type="Proteomes" id="UP000593571"/>
    </source>
</evidence>
<name>A0A7J8E9B7_ROUAE</name>
<sequence>MQISKKSLLRIHLVEKRFPRLEGQRAKGRNLQLTAQVKGEENLVEEIQGRLCQQLVLSSKAVFQELQAV</sequence>
<dbReference type="AlphaFoldDB" id="A0A7J8E9B7"/>